<proteinExistence type="predicted"/>
<evidence type="ECO:0000313" key="1">
    <source>
        <dbReference type="EMBL" id="MFB2878354.1"/>
    </source>
</evidence>
<name>A0ABV4X6J6_9CYAN</name>
<dbReference type="EMBL" id="JBHFNQ010000119">
    <property type="protein sequence ID" value="MFB2878354.1"/>
    <property type="molecule type" value="Genomic_DNA"/>
</dbReference>
<comment type="caution">
    <text evidence="1">The sequence shown here is derived from an EMBL/GenBank/DDBJ whole genome shotgun (WGS) entry which is preliminary data.</text>
</comment>
<evidence type="ECO:0000313" key="2">
    <source>
        <dbReference type="Proteomes" id="UP001576774"/>
    </source>
</evidence>
<dbReference type="RefSeq" id="WP_413271428.1">
    <property type="nucleotide sequence ID" value="NZ_JBHFNQ010000119.1"/>
</dbReference>
<keyword evidence="2" id="KW-1185">Reference proteome</keyword>
<sequence>MNHKQKLLNIYNSSFSISETELNSIPANYRQLIEVIGKQAYEQKAVFTVLITLLIHKLLHPEQDIRKHQAKMAGGFAARIIDTQLITPTLKELELPSMAESGWLTRSLEQPHPYNLDYPGKIRNTTVKEAFLNILDQVQKEPKQAEVILKILINTVIQVKNKNVLLISPLTNPDISIPLIASYLKEHFYTNYGTHGGAKLPVLAIYAMYKSLISEVKRYENCTLASLGSHTASDLTSKTSGDIEVKDFQKQLLEVVEVKSNIEIDLNRIRIVYEKIKRFNPRRYYVLSDRDIKSSEREEIEKLIENIGKQHGCQVIINGIIPTIKYYLRLISLDKFITDYSELVKSDSELKFIHKRKWSEIIEKVNSS</sequence>
<protein>
    <submittedName>
        <fullName evidence="1">Uncharacterized protein</fullName>
    </submittedName>
</protein>
<gene>
    <name evidence="1" type="ORF">ACE1CC_16000</name>
</gene>
<organism evidence="1 2">
    <name type="scientific">Floridaenema aerugineum BLCC-F46</name>
    <dbReference type="NCBI Taxonomy" id="3153654"/>
    <lineage>
        <taxon>Bacteria</taxon>
        <taxon>Bacillati</taxon>
        <taxon>Cyanobacteriota</taxon>
        <taxon>Cyanophyceae</taxon>
        <taxon>Oscillatoriophycideae</taxon>
        <taxon>Aerosakkonematales</taxon>
        <taxon>Aerosakkonemataceae</taxon>
        <taxon>Floridanema</taxon>
        <taxon>Floridanema aerugineum</taxon>
    </lineage>
</organism>
<reference evidence="1 2" key="1">
    <citation type="submission" date="2024-09" db="EMBL/GenBank/DDBJ databases">
        <title>Floridaenema gen nov. (Aerosakkonemataceae, Aerosakkonematales ord. nov., Cyanobacteria) from benthic tropical and subtropical fresh waters, with the description of four new species.</title>
        <authorList>
            <person name="Moretto J.A."/>
            <person name="Berthold D.E."/>
            <person name="Lefler F.W."/>
            <person name="Huang I.-S."/>
            <person name="Laughinghouse H. IV."/>
        </authorList>
    </citation>
    <scope>NUCLEOTIDE SEQUENCE [LARGE SCALE GENOMIC DNA]</scope>
    <source>
        <strain evidence="1 2">BLCC-F46</strain>
    </source>
</reference>
<dbReference type="Proteomes" id="UP001576774">
    <property type="component" value="Unassembled WGS sequence"/>
</dbReference>
<accession>A0ABV4X6J6</accession>